<dbReference type="AlphaFoldDB" id="A0A356LIS1"/>
<dbReference type="EMBL" id="DOEK01000030">
    <property type="protein sequence ID" value="HBP30812.1"/>
    <property type="molecule type" value="Genomic_DNA"/>
</dbReference>
<keyword evidence="3 6" id="KW-0812">Transmembrane</keyword>
<feature type="transmembrane region" description="Helical" evidence="6">
    <location>
        <begin position="140"/>
        <end position="159"/>
    </location>
</feature>
<dbReference type="InterPro" id="IPR050189">
    <property type="entry name" value="MFS_Efflux_Transporters"/>
</dbReference>
<feature type="transmembrane region" description="Helical" evidence="6">
    <location>
        <begin position="82"/>
        <end position="103"/>
    </location>
</feature>
<dbReference type="PANTHER" id="PTHR43124">
    <property type="entry name" value="PURINE EFFLUX PUMP PBUE"/>
    <property type="match status" value="1"/>
</dbReference>
<evidence type="ECO:0000256" key="1">
    <source>
        <dbReference type="ARBA" id="ARBA00004651"/>
    </source>
</evidence>
<evidence type="ECO:0000256" key="2">
    <source>
        <dbReference type="ARBA" id="ARBA00022475"/>
    </source>
</evidence>
<organism evidence="8 9">
    <name type="scientific">Advenella kashmirensis</name>
    <dbReference type="NCBI Taxonomy" id="310575"/>
    <lineage>
        <taxon>Bacteria</taxon>
        <taxon>Pseudomonadati</taxon>
        <taxon>Pseudomonadota</taxon>
        <taxon>Betaproteobacteria</taxon>
        <taxon>Burkholderiales</taxon>
        <taxon>Alcaligenaceae</taxon>
    </lineage>
</organism>
<feature type="domain" description="Major facilitator superfamily (MFS) profile" evidence="7">
    <location>
        <begin position="16"/>
        <end position="394"/>
    </location>
</feature>
<proteinExistence type="predicted"/>
<dbReference type="InterPro" id="IPR020846">
    <property type="entry name" value="MFS_dom"/>
</dbReference>
<dbReference type="InterPro" id="IPR011701">
    <property type="entry name" value="MFS"/>
</dbReference>
<dbReference type="PROSITE" id="PS50850">
    <property type="entry name" value="MFS"/>
    <property type="match status" value="1"/>
</dbReference>
<reference evidence="8 9" key="1">
    <citation type="journal article" date="2018" name="Nat. Biotechnol.">
        <title>A standardized bacterial taxonomy based on genome phylogeny substantially revises the tree of life.</title>
        <authorList>
            <person name="Parks D.H."/>
            <person name="Chuvochina M."/>
            <person name="Waite D.W."/>
            <person name="Rinke C."/>
            <person name="Skarshewski A."/>
            <person name="Chaumeil P.A."/>
            <person name="Hugenholtz P."/>
        </authorList>
    </citation>
    <scope>NUCLEOTIDE SEQUENCE [LARGE SCALE GENOMIC DNA]</scope>
    <source>
        <strain evidence="8">UBA10707</strain>
    </source>
</reference>
<keyword evidence="4 6" id="KW-1133">Transmembrane helix</keyword>
<feature type="transmembrane region" description="Helical" evidence="6">
    <location>
        <begin position="115"/>
        <end position="133"/>
    </location>
</feature>
<feature type="transmembrane region" description="Helical" evidence="6">
    <location>
        <begin position="301"/>
        <end position="321"/>
    </location>
</feature>
<feature type="transmembrane region" description="Helical" evidence="6">
    <location>
        <begin position="369"/>
        <end position="389"/>
    </location>
</feature>
<sequence length="397" mass="41670">MQPSTSGTTPQHVALALLALSLGSFCIGTTEFASMGILPLIVSDLQVSIPTAGHAISAYAIGVVTGAPLLTMAGARLHRRPFLLLLFFMFIVGNVLSALAPSIEWLIVARFLTGLPHGCYFGAGVVAGAHLVGKSKTGRAVSLILLGLTVANIIGAPAATFAGQVLGWRNTYLLVALFGVVAFGCLWRWLPKSEALKGNPVSQELHGLKTPQAWFLLLIIAIGTSSIFAVYTYIGPMVTDVAHLPAAMIPVALMTFGVGMTSGNLLGGYLADKYQQKGIIIGFCCVLIVLFILGLTASSSWMLLICMFGIAFSSMLVVPSMQVQIMLSAPQAPTLMGALTHAAFNAANALGAWLGGITITAGLGLVSPVWAGLLMTLIGLVIFLMRGVILRRHQLRT</sequence>
<feature type="transmembrane region" description="Helical" evidence="6">
    <location>
        <begin position="342"/>
        <end position="363"/>
    </location>
</feature>
<dbReference type="PANTHER" id="PTHR43124:SF3">
    <property type="entry name" value="CHLORAMPHENICOL EFFLUX PUMP RV0191"/>
    <property type="match status" value="1"/>
</dbReference>
<dbReference type="InterPro" id="IPR036259">
    <property type="entry name" value="MFS_trans_sf"/>
</dbReference>
<evidence type="ECO:0000256" key="3">
    <source>
        <dbReference type="ARBA" id="ARBA00022692"/>
    </source>
</evidence>
<gene>
    <name evidence="8" type="ORF">DD666_15500</name>
</gene>
<feature type="transmembrane region" description="Helical" evidence="6">
    <location>
        <begin position="278"/>
        <end position="295"/>
    </location>
</feature>
<feature type="transmembrane region" description="Helical" evidence="6">
    <location>
        <begin position="213"/>
        <end position="234"/>
    </location>
</feature>
<dbReference type="GO" id="GO:0022857">
    <property type="term" value="F:transmembrane transporter activity"/>
    <property type="evidence" value="ECO:0007669"/>
    <property type="project" value="InterPro"/>
</dbReference>
<dbReference type="GO" id="GO:0005886">
    <property type="term" value="C:plasma membrane"/>
    <property type="evidence" value="ECO:0007669"/>
    <property type="project" value="UniProtKB-SubCell"/>
</dbReference>
<keyword evidence="5 6" id="KW-0472">Membrane</keyword>
<evidence type="ECO:0000259" key="7">
    <source>
        <dbReference type="PROSITE" id="PS50850"/>
    </source>
</evidence>
<feature type="transmembrane region" description="Helical" evidence="6">
    <location>
        <begin position="246"/>
        <end position="266"/>
    </location>
</feature>
<evidence type="ECO:0000256" key="5">
    <source>
        <dbReference type="ARBA" id="ARBA00023136"/>
    </source>
</evidence>
<keyword evidence="2" id="KW-1003">Cell membrane</keyword>
<comment type="subcellular location">
    <subcellularLocation>
        <location evidence="1">Cell membrane</location>
        <topology evidence="1">Multi-pass membrane protein</topology>
    </subcellularLocation>
</comment>
<evidence type="ECO:0000313" key="9">
    <source>
        <dbReference type="Proteomes" id="UP000264036"/>
    </source>
</evidence>
<protein>
    <submittedName>
        <fullName evidence="8">MFS transporter</fullName>
    </submittedName>
</protein>
<accession>A0A356LIS1</accession>
<name>A0A356LIS1_9BURK</name>
<evidence type="ECO:0000256" key="6">
    <source>
        <dbReference type="SAM" id="Phobius"/>
    </source>
</evidence>
<feature type="transmembrane region" description="Helical" evidence="6">
    <location>
        <begin position="171"/>
        <end position="190"/>
    </location>
</feature>
<dbReference type="Proteomes" id="UP000264036">
    <property type="component" value="Unassembled WGS sequence"/>
</dbReference>
<comment type="caution">
    <text evidence="8">The sequence shown here is derived from an EMBL/GenBank/DDBJ whole genome shotgun (WGS) entry which is preliminary data.</text>
</comment>
<dbReference type="Gene3D" id="1.20.1250.20">
    <property type="entry name" value="MFS general substrate transporter like domains"/>
    <property type="match status" value="2"/>
</dbReference>
<dbReference type="CDD" id="cd17324">
    <property type="entry name" value="MFS_NepI_like"/>
    <property type="match status" value="1"/>
</dbReference>
<evidence type="ECO:0000313" key="8">
    <source>
        <dbReference type="EMBL" id="HBP30812.1"/>
    </source>
</evidence>
<dbReference type="Pfam" id="PF07690">
    <property type="entry name" value="MFS_1"/>
    <property type="match status" value="1"/>
</dbReference>
<dbReference type="SUPFAM" id="SSF103473">
    <property type="entry name" value="MFS general substrate transporter"/>
    <property type="match status" value="1"/>
</dbReference>
<feature type="transmembrane region" description="Helical" evidence="6">
    <location>
        <begin position="52"/>
        <end position="70"/>
    </location>
</feature>
<evidence type="ECO:0000256" key="4">
    <source>
        <dbReference type="ARBA" id="ARBA00022989"/>
    </source>
</evidence>